<feature type="region of interest" description="Disordered" evidence="1">
    <location>
        <begin position="95"/>
        <end position="116"/>
    </location>
</feature>
<organism evidence="3 4">
    <name type="scientific">Portunus trituberculatus</name>
    <name type="common">Swimming crab</name>
    <name type="synonym">Neptunus trituberculatus</name>
    <dbReference type="NCBI Taxonomy" id="210409"/>
    <lineage>
        <taxon>Eukaryota</taxon>
        <taxon>Metazoa</taxon>
        <taxon>Ecdysozoa</taxon>
        <taxon>Arthropoda</taxon>
        <taxon>Crustacea</taxon>
        <taxon>Multicrustacea</taxon>
        <taxon>Malacostraca</taxon>
        <taxon>Eumalacostraca</taxon>
        <taxon>Eucarida</taxon>
        <taxon>Decapoda</taxon>
        <taxon>Pleocyemata</taxon>
        <taxon>Brachyura</taxon>
        <taxon>Eubrachyura</taxon>
        <taxon>Portunoidea</taxon>
        <taxon>Portunidae</taxon>
        <taxon>Portuninae</taxon>
        <taxon>Portunus</taxon>
    </lineage>
</organism>
<accession>A0A5B7D7C6</accession>
<name>A0A5B7D7C6_PORTR</name>
<proteinExistence type="predicted"/>
<reference evidence="3 4" key="1">
    <citation type="submission" date="2019-05" db="EMBL/GenBank/DDBJ databases">
        <title>Another draft genome of Portunus trituberculatus and its Hox gene families provides insights of decapod evolution.</title>
        <authorList>
            <person name="Jeong J.-H."/>
            <person name="Song I."/>
            <person name="Kim S."/>
            <person name="Choi T."/>
            <person name="Kim D."/>
            <person name="Ryu S."/>
            <person name="Kim W."/>
        </authorList>
    </citation>
    <scope>NUCLEOTIDE SEQUENCE [LARGE SCALE GENOMIC DNA]</scope>
    <source>
        <tissue evidence="3">Muscle</tissue>
    </source>
</reference>
<keyword evidence="2" id="KW-0732">Signal</keyword>
<evidence type="ECO:0000313" key="3">
    <source>
        <dbReference type="EMBL" id="MPC17086.1"/>
    </source>
</evidence>
<dbReference type="Proteomes" id="UP000324222">
    <property type="component" value="Unassembled WGS sequence"/>
</dbReference>
<dbReference type="AlphaFoldDB" id="A0A5B7D7C6"/>
<evidence type="ECO:0008006" key="5">
    <source>
        <dbReference type="Google" id="ProtNLM"/>
    </source>
</evidence>
<gene>
    <name evidence="3" type="ORF">E2C01_009931</name>
</gene>
<comment type="caution">
    <text evidence="3">The sequence shown here is derived from an EMBL/GenBank/DDBJ whole genome shotgun (WGS) entry which is preliminary data.</text>
</comment>
<evidence type="ECO:0000313" key="4">
    <source>
        <dbReference type="Proteomes" id="UP000324222"/>
    </source>
</evidence>
<evidence type="ECO:0000256" key="2">
    <source>
        <dbReference type="SAM" id="SignalP"/>
    </source>
</evidence>
<keyword evidence="4" id="KW-1185">Reference proteome</keyword>
<feature type="signal peptide" evidence="2">
    <location>
        <begin position="1"/>
        <end position="21"/>
    </location>
</feature>
<protein>
    <recommendedName>
        <fullName evidence="5">Secreted protein</fullName>
    </recommendedName>
</protein>
<dbReference type="EMBL" id="VSRR010000558">
    <property type="protein sequence ID" value="MPC17086.1"/>
    <property type="molecule type" value="Genomic_DNA"/>
</dbReference>
<evidence type="ECO:0000256" key="1">
    <source>
        <dbReference type="SAM" id="MobiDB-lite"/>
    </source>
</evidence>
<feature type="chain" id="PRO_5023082248" description="Secreted protein" evidence="2">
    <location>
        <begin position="22"/>
        <end position="193"/>
    </location>
</feature>
<sequence>MNLTDCICWVWLAVRQHTVIALAPRGIGVTVHNRKVMGSKARGGRSTKAAARSVHHHPTWCADQVTCGAGGRCGAERVADRKVTLQYTFGYQTGPAAPPSIPPTHDAARSPTSTSKHRQYTLLTKLYARLLSLPSTMTFLCISQVWLRNEMVRWWGGMCGVWRMAAVRHGLKLEQDTGSATCRSGHRWCNQSV</sequence>